<dbReference type="Proteomes" id="UP001223390">
    <property type="component" value="Unassembled WGS sequence"/>
</dbReference>
<dbReference type="SUPFAM" id="SSF56214">
    <property type="entry name" value="4'-phosphopantetheinyl transferase"/>
    <property type="match status" value="1"/>
</dbReference>
<name>A0ABT7GP85_9ACTN</name>
<feature type="domain" description="4'-phosphopantetheinyl transferase N-terminal" evidence="3">
    <location>
        <begin position="29"/>
        <end position="94"/>
    </location>
</feature>
<protein>
    <submittedName>
        <fullName evidence="4">4'-phosphopantetheinyl transferase superfamily protein</fullName>
    </submittedName>
</protein>
<dbReference type="Pfam" id="PF17837">
    <property type="entry name" value="4PPT_N"/>
    <property type="match status" value="1"/>
</dbReference>
<keyword evidence="5" id="KW-1185">Reference proteome</keyword>
<dbReference type="InterPro" id="IPR008278">
    <property type="entry name" value="4-PPantetheinyl_Trfase_dom"/>
</dbReference>
<evidence type="ECO:0000313" key="4">
    <source>
        <dbReference type="EMBL" id="MDK9495393.1"/>
    </source>
</evidence>
<evidence type="ECO:0000259" key="2">
    <source>
        <dbReference type="Pfam" id="PF01648"/>
    </source>
</evidence>
<dbReference type="InterPro" id="IPR037143">
    <property type="entry name" value="4-PPantetheinyl_Trfase_dom_sf"/>
</dbReference>
<dbReference type="PRINTS" id="PR01399">
    <property type="entry name" value="ENTSNTHTASED"/>
</dbReference>
<keyword evidence="1 4" id="KW-0808">Transferase</keyword>
<dbReference type="PANTHER" id="PTHR38096:SF1">
    <property type="entry name" value="ENTEROBACTIN SYNTHASE COMPONENT D"/>
    <property type="match status" value="1"/>
</dbReference>
<gene>
    <name evidence="4" type="ORF">QEZ40_006041</name>
</gene>
<reference evidence="4 5" key="1">
    <citation type="submission" date="2023-05" db="EMBL/GenBank/DDBJ databases">
        <title>Sequencing and Assembly of Streptomyces sp. NP73.</title>
        <authorList>
            <person name="Konwar A.N."/>
            <person name="Saikia K."/>
            <person name="Thakur D."/>
        </authorList>
    </citation>
    <scope>NUCLEOTIDE SEQUENCE [LARGE SCALE GENOMIC DNA]</scope>
    <source>
        <strain evidence="4 5">NP73</strain>
    </source>
</reference>
<dbReference type="InterPro" id="IPR041354">
    <property type="entry name" value="4PPT_N"/>
</dbReference>
<proteinExistence type="predicted"/>
<organism evidence="4 5">
    <name type="scientific">Streptomyces katrae</name>
    <dbReference type="NCBI Taxonomy" id="68223"/>
    <lineage>
        <taxon>Bacteria</taxon>
        <taxon>Bacillati</taxon>
        <taxon>Actinomycetota</taxon>
        <taxon>Actinomycetes</taxon>
        <taxon>Kitasatosporales</taxon>
        <taxon>Streptomycetaceae</taxon>
        <taxon>Streptomyces</taxon>
    </lineage>
</organism>
<comment type="caution">
    <text evidence="4">The sequence shown here is derived from an EMBL/GenBank/DDBJ whole genome shotgun (WGS) entry which is preliminary data.</text>
</comment>
<sequence>MLPLIVPSYVEAAESYGDGPSELLFPEELALAAGMGAHRRREFATVRHCARRAGLRIGVPPGPLLTGPMGAPRWPHGVVGSMTHCRGYRAAALARTGDARAIGIDAEPHRALPDGMLARIALPEERAQQHGLRDLDGGVCWDRLLFCAKEAVYKVWSPLTMVWLGFHEASVSIAAATASPAPGTTAGRFRVRLLKTPPDSAAGRVPPVLDGRWIASGQLMVTAIVVPAVVPARAAGAVHGDRLRI</sequence>
<dbReference type="Pfam" id="PF01648">
    <property type="entry name" value="ACPS"/>
    <property type="match status" value="1"/>
</dbReference>
<dbReference type="EMBL" id="JASITI010000006">
    <property type="protein sequence ID" value="MDK9495393.1"/>
    <property type="molecule type" value="Genomic_DNA"/>
</dbReference>
<dbReference type="PANTHER" id="PTHR38096">
    <property type="entry name" value="ENTEROBACTIN SYNTHASE COMPONENT D"/>
    <property type="match status" value="1"/>
</dbReference>
<evidence type="ECO:0000259" key="3">
    <source>
        <dbReference type="Pfam" id="PF17837"/>
    </source>
</evidence>
<evidence type="ECO:0000313" key="5">
    <source>
        <dbReference type="Proteomes" id="UP001223390"/>
    </source>
</evidence>
<dbReference type="RefSeq" id="WP_285341021.1">
    <property type="nucleotide sequence ID" value="NZ_JASITI010000006.1"/>
</dbReference>
<dbReference type="GO" id="GO:0016740">
    <property type="term" value="F:transferase activity"/>
    <property type="evidence" value="ECO:0007669"/>
    <property type="project" value="UniProtKB-KW"/>
</dbReference>
<feature type="domain" description="4'-phosphopantetheinyl transferase" evidence="2">
    <location>
        <begin position="101"/>
        <end position="176"/>
    </location>
</feature>
<dbReference type="InterPro" id="IPR003542">
    <property type="entry name" value="Enbac_synth_compD-like"/>
</dbReference>
<accession>A0ABT7GP85</accession>
<evidence type="ECO:0000256" key="1">
    <source>
        <dbReference type="ARBA" id="ARBA00022679"/>
    </source>
</evidence>